<dbReference type="AlphaFoldDB" id="A0A5C8EFC1"/>
<evidence type="ECO:0000259" key="1">
    <source>
        <dbReference type="Pfam" id="PF03235"/>
    </source>
</evidence>
<dbReference type="PANTHER" id="PTHR37292">
    <property type="entry name" value="VNG6097C"/>
    <property type="match status" value="1"/>
</dbReference>
<sequence>MAHISKTILEVMNNIKDQEYILPDIQRGYVWKTEQIENLFDSLLRGYPIGSFLFWNVKANKIKEYNFYNFVRDYHPKQINSSKLTPSGSKGFIAILDGQQRLTSLYIGLYGSYTERKKGAKHSNPDPFVKKYLYLNLLYNPKNEEYNINKYEFEFLSDKEFNNKIFDNNNLWIKVNEILEKDVIHFLIHNKNIKNLDENLQENVISIINNFQSKIKKEPIINYYEENDQDLDKVLDIFVRVNSGGTQLSYSDLLMSTVSATWDNKNAREEVENLVLEINNLDFNINKDFIMKSSLMLTDIDIKFQIKNFTKNNMIKIEKEWDNIKRYLLLSFKILKNFGYTKEYITSYNSILPIAYYLKLINADDNFLNSKKDISKKIIQWFRISLIRQVFGGSSDGTLTKYREIIKNNSTNNFPIKEIEKEFKGKREDISFDRGEVIELIDNANYSDRKQLFSILSSAINIPNINELITIDHLYPKSSFNQNNISKWKLDKNEVDKLVNNISNLQFLGTTENTNKSAENFENWLNEKVKINKDYKSYALIPDMDYKPENFILFCQNRKKLMVESLCKNLDIK</sequence>
<feature type="domain" description="GmrSD restriction endonucleases N-terminal" evidence="1">
    <location>
        <begin position="9"/>
        <end position="257"/>
    </location>
</feature>
<evidence type="ECO:0000313" key="2">
    <source>
        <dbReference type="EMBL" id="TXJ36475.1"/>
    </source>
</evidence>
<name>A0A5C8EFC1_9SPIR</name>
<dbReference type="Proteomes" id="UP000325002">
    <property type="component" value="Unassembled WGS sequence"/>
</dbReference>
<reference evidence="2 3" key="1">
    <citation type="journal article" date="1992" name="Lakartidningen">
        <title>[Penicillin V and not amoxicillin is the first choice preparation in acute otitis].</title>
        <authorList>
            <person name="Kamme C."/>
            <person name="Lundgren K."/>
            <person name="Prellner K."/>
        </authorList>
    </citation>
    <scope>NUCLEOTIDE SEQUENCE [LARGE SCALE GENOMIC DNA]</scope>
    <source>
        <strain evidence="2 3">PC3997IV</strain>
    </source>
</reference>
<dbReference type="PANTHER" id="PTHR37292:SF2">
    <property type="entry name" value="DUF262 DOMAIN-CONTAINING PROTEIN"/>
    <property type="match status" value="1"/>
</dbReference>
<protein>
    <submittedName>
        <fullName evidence="2">DUF262 domain-containing protein</fullName>
    </submittedName>
</protein>
<accession>A0A5C8EFC1</accession>
<dbReference type="Pfam" id="PF03235">
    <property type="entry name" value="GmrSD_N"/>
    <property type="match status" value="1"/>
</dbReference>
<proteinExistence type="predicted"/>
<dbReference type="InterPro" id="IPR004919">
    <property type="entry name" value="GmrSD_N"/>
</dbReference>
<comment type="caution">
    <text evidence="2">The sequence shown here is derived from an EMBL/GenBank/DDBJ whole genome shotgun (WGS) entry which is preliminary data.</text>
</comment>
<evidence type="ECO:0000313" key="3">
    <source>
        <dbReference type="Proteomes" id="UP000325002"/>
    </source>
</evidence>
<dbReference type="EMBL" id="SAYD01000021">
    <property type="protein sequence ID" value="TXJ36475.1"/>
    <property type="molecule type" value="Genomic_DNA"/>
</dbReference>
<dbReference type="RefSeq" id="WP_147778602.1">
    <property type="nucleotide sequence ID" value="NZ_SAYD01000021.1"/>
</dbReference>
<organism evidence="2 3">
    <name type="scientific">Brachyspira aalborgi</name>
    <dbReference type="NCBI Taxonomy" id="29522"/>
    <lineage>
        <taxon>Bacteria</taxon>
        <taxon>Pseudomonadati</taxon>
        <taxon>Spirochaetota</taxon>
        <taxon>Spirochaetia</taxon>
        <taxon>Brachyspirales</taxon>
        <taxon>Brachyspiraceae</taxon>
        <taxon>Brachyspira</taxon>
    </lineage>
</organism>
<gene>
    <name evidence="2" type="ORF">EPJ81_08995</name>
</gene>